<feature type="transmembrane region" description="Helical" evidence="1">
    <location>
        <begin position="12"/>
        <end position="34"/>
    </location>
</feature>
<dbReference type="OrthoDB" id="5982705at2759"/>
<dbReference type="Proteomes" id="UP000319801">
    <property type="component" value="Unassembled WGS sequence"/>
</dbReference>
<keyword evidence="1" id="KW-0812">Transmembrane</keyword>
<evidence type="ECO:0000313" key="3">
    <source>
        <dbReference type="Proteomes" id="UP000319801"/>
    </source>
</evidence>
<dbReference type="EMBL" id="VCAZ01000157">
    <property type="protein sequence ID" value="TSZ83244.1"/>
    <property type="molecule type" value="Genomic_DNA"/>
</dbReference>
<reference evidence="2 3" key="1">
    <citation type="journal article" date="2019" name="Genome Biol. Evol.">
        <title>Whole-Genome Sequencing of the Giant Devil Catfish, Bagarius yarrelli.</title>
        <authorList>
            <person name="Jiang W."/>
            <person name="Lv Y."/>
            <person name="Cheng L."/>
            <person name="Yang K."/>
            <person name="Chao B."/>
            <person name="Wang X."/>
            <person name="Li Y."/>
            <person name="Pan X."/>
            <person name="You X."/>
            <person name="Zhang Y."/>
            <person name="Yang J."/>
            <person name="Li J."/>
            <person name="Zhang X."/>
            <person name="Liu S."/>
            <person name="Sun C."/>
            <person name="Yang J."/>
            <person name="Shi Q."/>
        </authorList>
    </citation>
    <scope>NUCLEOTIDE SEQUENCE [LARGE SCALE GENOMIC DNA]</scope>
    <source>
        <strain evidence="2">JWS20170419001</strain>
        <tissue evidence="2">Muscle</tissue>
    </source>
</reference>
<organism evidence="2 3">
    <name type="scientific">Bagarius yarrelli</name>
    <name type="common">Goonch</name>
    <name type="synonym">Bagrus yarrelli</name>
    <dbReference type="NCBI Taxonomy" id="175774"/>
    <lineage>
        <taxon>Eukaryota</taxon>
        <taxon>Metazoa</taxon>
        <taxon>Chordata</taxon>
        <taxon>Craniata</taxon>
        <taxon>Vertebrata</taxon>
        <taxon>Euteleostomi</taxon>
        <taxon>Actinopterygii</taxon>
        <taxon>Neopterygii</taxon>
        <taxon>Teleostei</taxon>
        <taxon>Ostariophysi</taxon>
        <taxon>Siluriformes</taxon>
        <taxon>Sisoridae</taxon>
        <taxon>Sisorinae</taxon>
        <taxon>Bagarius</taxon>
    </lineage>
</organism>
<keyword evidence="1" id="KW-0472">Membrane</keyword>
<evidence type="ECO:0000256" key="1">
    <source>
        <dbReference type="SAM" id="Phobius"/>
    </source>
</evidence>
<gene>
    <name evidence="2" type="ORF">Baya_13764</name>
</gene>
<protein>
    <submittedName>
        <fullName evidence="2">Uncharacterized protein</fullName>
    </submittedName>
</protein>
<sequence>MSKISPCFKKTFIFFNALFAICGIVIFASGLFLHQFIEEILASLMSLAMMIRITAPAVSQKPHFSLSYQPPKYSEVVNY</sequence>
<comment type="caution">
    <text evidence="2">The sequence shown here is derived from an EMBL/GenBank/DDBJ whole genome shotgun (WGS) entry which is preliminary data.</text>
</comment>
<proteinExistence type="predicted"/>
<keyword evidence="3" id="KW-1185">Reference proteome</keyword>
<accession>A0A556V8F6</accession>
<keyword evidence="1" id="KW-1133">Transmembrane helix</keyword>
<name>A0A556V8F6_BAGYA</name>
<evidence type="ECO:0000313" key="2">
    <source>
        <dbReference type="EMBL" id="TSZ83244.1"/>
    </source>
</evidence>
<dbReference type="AlphaFoldDB" id="A0A556V8F6"/>